<organism evidence="2">
    <name type="scientific">marine sediment metagenome</name>
    <dbReference type="NCBI Taxonomy" id="412755"/>
    <lineage>
        <taxon>unclassified sequences</taxon>
        <taxon>metagenomes</taxon>
        <taxon>ecological metagenomes</taxon>
    </lineage>
</organism>
<comment type="caution">
    <text evidence="2">The sequence shown here is derived from an EMBL/GenBank/DDBJ whole genome shotgun (WGS) entry which is preliminary data.</text>
</comment>
<keyword evidence="1" id="KW-0472">Membrane</keyword>
<feature type="non-terminal residue" evidence="2">
    <location>
        <position position="1"/>
    </location>
</feature>
<keyword evidence="1" id="KW-0812">Transmembrane</keyword>
<accession>X1KT68</accession>
<evidence type="ECO:0000313" key="2">
    <source>
        <dbReference type="EMBL" id="GAI09888.1"/>
    </source>
</evidence>
<proteinExistence type="predicted"/>
<dbReference type="AlphaFoldDB" id="X1KT68"/>
<name>X1KT68_9ZZZZ</name>
<dbReference type="EMBL" id="BARV01007579">
    <property type="protein sequence ID" value="GAI09888.1"/>
    <property type="molecule type" value="Genomic_DNA"/>
</dbReference>
<feature type="transmembrane region" description="Helical" evidence="1">
    <location>
        <begin position="279"/>
        <end position="297"/>
    </location>
</feature>
<gene>
    <name evidence="2" type="ORF">S06H3_15402</name>
</gene>
<keyword evidence="1" id="KW-1133">Transmembrane helix</keyword>
<protein>
    <submittedName>
        <fullName evidence="2">Uncharacterized protein</fullName>
    </submittedName>
</protein>
<reference evidence="2" key="1">
    <citation type="journal article" date="2014" name="Front. Microbiol.">
        <title>High frequency of phylogenetically diverse reductive dehalogenase-homologous genes in deep subseafloor sedimentary metagenomes.</title>
        <authorList>
            <person name="Kawai M."/>
            <person name="Futagami T."/>
            <person name="Toyoda A."/>
            <person name="Takaki Y."/>
            <person name="Nishi S."/>
            <person name="Hori S."/>
            <person name="Arai W."/>
            <person name="Tsubouchi T."/>
            <person name="Morono Y."/>
            <person name="Uchiyama I."/>
            <person name="Ito T."/>
            <person name="Fujiyama A."/>
            <person name="Inagaki F."/>
            <person name="Takami H."/>
        </authorList>
    </citation>
    <scope>NUCLEOTIDE SEQUENCE</scope>
    <source>
        <strain evidence="2">Expedition CK06-06</strain>
    </source>
</reference>
<sequence>WDPMERLKGEACKDLDAALSEYSRALDLSYLHEEITDYSIAREFMENKLWGQVHKELGIDLLQDIYAKWMNTLGVIVEHALRAAVPFNLYEASVLPFNKEIASMLEQAHATSLEAETKLIDIMLNKKLYQAAPYTLELADSPRITWQVHSPVEVRAYDSQGRVTGIVNGEVRIEIPYSVYHENAVTIFYPTDSYNYELVGTGEGSYELTVTRIIGQEVNKFTTAKVPTSLGATHLLTANWDALSRERDKLLIRVDSDGDGRFEDIVHLSGPGAKGLPPWVWLVIGVVIGFAIAFGVWRSMDKKQVAKR</sequence>
<evidence type="ECO:0000256" key="1">
    <source>
        <dbReference type="SAM" id="Phobius"/>
    </source>
</evidence>